<dbReference type="SUPFAM" id="SSF102114">
    <property type="entry name" value="Radical SAM enzymes"/>
    <property type="match status" value="1"/>
</dbReference>
<dbReference type="SFLD" id="SFLDG01387">
    <property type="entry name" value="BtrN-like_SPASM_domain_contain"/>
    <property type="match status" value="1"/>
</dbReference>
<evidence type="ECO:0000259" key="7">
    <source>
        <dbReference type="PROSITE" id="PS51918"/>
    </source>
</evidence>
<dbReference type="CDD" id="cd01335">
    <property type="entry name" value="Radical_SAM"/>
    <property type="match status" value="1"/>
</dbReference>
<evidence type="ECO:0000313" key="9">
    <source>
        <dbReference type="Proteomes" id="UP000006365"/>
    </source>
</evidence>
<proteinExistence type="predicted"/>
<dbReference type="GO" id="GO:0003824">
    <property type="term" value="F:catalytic activity"/>
    <property type="evidence" value="ECO:0007669"/>
    <property type="project" value="InterPro"/>
</dbReference>
<dbReference type="PANTHER" id="PTHR11228:SF7">
    <property type="entry name" value="PQQA PEPTIDE CYCLASE"/>
    <property type="match status" value="1"/>
</dbReference>
<keyword evidence="2" id="KW-0004">4Fe-4S</keyword>
<keyword evidence="9" id="KW-1185">Reference proteome</keyword>
<keyword evidence="4" id="KW-0479">Metal-binding</keyword>
<dbReference type="InterPro" id="IPR007197">
    <property type="entry name" value="rSAM"/>
</dbReference>
<keyword evidence="6" id="KW-0411">Iron-sulfur</keyword>
<feature type="domain" description="Radical SAM core" evidence="7">
    <location>
        <begin position="8"/>
        <end position="235"/>
    </location>
</feature>
<dbReference type="CDD" id="cd21121">
    <property type="entry name" value="SPASM_Cmo-like"/>
    <property type="match status" value="1"/>
</dbReference>
<dbReference type="InterPro" id="IPR050377">
    <property type="entry name" value="Radical_SAM_PqqE_MftC-like"/>
</dbReference>
<dbReference type="PROSITE" id="PS51918">
    <property type="entry name" value="RADICAL_SAM"/>
    <property type="match status" value="1"/>
</dbReference>
<reference evidence="8 9" key="1">
    <citation type="journal article" date="2011" name="Stand. Genomic Sci.">
        <title>Complete genome sequence of Desulfobulbus propionicus type strain (1pr3).</title>
        <authorList>
            <person name="Pagani I."/>
            <person name="Lapidus A."/>
            <person name="Nolan M."/>
            <person name="Lucas S."/>
            <person name="Hammon N."/>
            <person name="Deshpande S."/>
            <person name="Cheng J.F."/>
            <person name="Chertkov O."/>
            <person name="Davenport K."/>
            <person name="Tapia R."/>
            <person name="Han C."/>
            <person name="Goodwin L."/>
            <person name="Pitluck S."/>
            <person name="Liolios K."/>
            <person name="Mavromatis K."/>
            <person name="Ivanova N."/>
            <person name="Mikhailova N."/>
            <person name="Pati A."/>
            <person name="Chen A."/>
            <person name="Palaniappan K."/>
            <person name="Land M."/>
            <person name="Hauser L."/>
            <person name="Chang Y.J."/>
            <person name="Jeffries C.D."/>
            <person name="Detter J.C."/>
            <person name="Brambilla E."/>
            <person name="Kannan K.P."/>
            <person name="Djao O.D."/>
            <person name="Rohde M."/>
            <person name="Pukall R."/>
            <person name="Spring S."/>
            <person name="Goker M."/>
            <person name="Sikorski J."/>
            <person name="Woyke T."/>
            <person name="Bristow J."/>
            <person name="Eisen J.A."/>
            <person name="Markowitz V."/>
            <person name="Hugenholtz P."/>
            <person name="Kyrpides N.C."/>
            <person name="Klenk H.P."/>
        </authorList>
    </citation>
    <scope>NUCLEOTIDE SEQUENCE [LARGE SCALE GENOMIC DNA]</scope>
    <source>
        <strain evidence="9">ATCC 33891 / DSM 2032 / 1pr3</strain>
    </source>
</reference>
<dbReference type="Proteomes" id="UP000006365">
    <property type="component" value="Chromosome"/>
</dbReference>
<dbReference type="Pfam" id="PF04055">
    <property type="entry name" value="Radical_SAM"/>
    <property type="match status" value="1"/>
</dbReference>
<organism evidence="8 9">
    <name type="scientific">Desulfobulbus propionicus (strain ATCC 33891 / DSM 2032 / VKM B-1956 / 1pr3)</name>
    <dbReference type="NCBI Taxonomy" id="577650"/>
    <lineage>
        <taxon>Bacteria</taxon>
        <taxon>Pseudomonadati</taxon>
        <taxon>Thermodesulfobacteriota</taxon>
        <taxon>Desulfobulbia</taxon>
        <taxon>Desulfobulbales</taxon>
        <taxon>Desulfobulbaceae</taxon>
        <taxon>Desulfobulbus</taxon>
    </lineage>
</organism>
<dbReference type="InterPro" id="IPR023885">
    <property type="entry name" value="4Fe4S-binding_SPASM_dom"/>
</dbReference>
<dbReference type="SFLD" id="SFLDS00029">
    <property type="entry name" value="Radical_SAM"/>
    <property type="match status" value="1"/>
</dbReference>
<dbReference type="KEGG" id="dpr:Despr_0633"/>
<evidence type="ECO:0000256" key="1">
    <source>
        <dbReference type="ARBA" id="ARBA00001966"/>
    </source>
</evidence>
<evidence type="ECO:0000256" key="4">
    <source>
        <dbReference type="ARBA" id="ARBA00022723"/>
    </source>
</evidence>
<evidence type="ECO:0000256" key="5">
    <source>
        <dbReference type="ARBA" id="ARBA00023004"/>
    </source>
</evidence>
<dbReference type="Pfam" id="PF13186">
    <property type="entry name" value="SPASM"/>
    <property type="match status" value="1"/>
</dbReference>
<accession>A0A7U4DNA7</accession>
<dbReference type="RefSeq" id="WP_015723354.1">
    <property type="nucleotide sequence ID" value="NC_014972.1"/>
</dbReference>
<evidence type="ECO:0000256" key="2">
    <source>
        <dbReference type="ARBA" id="ARBA00022485"/>
    </source>
</evidence>
<dbReference type="GO" id="GO:0051536">
    <property type="term" value="F:iron-sulfur cluster binding"/>
    <property type="evidence" value="ECO:0007669"/>
    <property type="project" value="UniProtKB-KW"/>
</dbReference>
<keyword evidence="5" id="KW-0408">Iron</keyword>
<evidence type="ECO:0000313" key="8">
    <source>
        <dbReference type="EMBL" id="ADW16809.1"/>
    </source>
</evidence>
<dbReference type="InterPro" id="IPR034391">
    <property type="entry name" value="AdoMet-like_SPASM_containing"/>
</dbReference>
<gene>
    <name evidence="8" type="ordered locus">Despr_0633</name>
</gene>
<name>A0A7U4DNA7_DESPD</name>
<dbReference type="Gene3D" id="3.20.20.70">
    <property type="entry name" value="Aldolase class I"/>
    <property type="match status" value="1"/>
</dbReference>
<keyword evidence="3" id="KW-0949">S-adenosyl-L-methionine</keyword>
<dbReference type="EMBL" id="CP002364">
    <property type="protein sequence ID" value="ADW16809.1"/>
    <property type="molecule type" value="Genomic_DNA"/>
</dbReference>
<comment type="cofactor">
    <cofactor evidence="1">
        <name>[4Fe-4S] cluster</name>
        <dbReference type="ChEBI" id="CHEBI:49883"/>
    </cofactor>
</comment>
<dbReference type="SFLD" id="SFLDG01067">
    <property type="entry name" value="SPASM/twitch_domain_containing"/>
    <property type="match status" value="1"/>
</dbReference>
<dbReference type="PANTHER" id="PTHR11228">
    <property type="entry name" value="RADICAL SAM DOMAIN PROTEIN"/>
    <property type="match status" value="1"/>
</dbReference>
<sequence length="351" mass="38032">MRWPWPFHRPPRLDWLQVEISTHCNAACLYCPRTCYASRWQNRLLAPELFAALRPLLATTRLLYLQGWGEPLTHPAFFDFVDQAKAAGCAVGTTTNGLLLTEECCRRLIASQVDVVALSLAGIDQENDRIRRGTSVRQVLAAIERLDRLKHALTSDTPAIHIAYLLLRSRLDDVEALPALLAGRGIGQVVISTLDLVADHGLLGEAIVPANEVEYAALRQRLDAVIAAGAGLSLPIHAWLARPAAGLGGDSGTSPSGKGDCSENIDKAAVIAVDGSLSPCVYTHLPLAAGAHVWTAGQETPFHPLVFGSVAEQSFAALWHAPPYAAFRRAHRSGRPPLPCRDCVRMRMRSG</sequence>
<dbReference type="AlphaFoldDB" id="A0A7U4DNA7"/>
<dbReference type="InterPro" id="IPR013785">
    <property type="entry name" value="Aldolase_TIM"/>
</dbReference>
<evidence type="ECO:0000256" key="3">
    <source>
        <dbReference type="ARBA" id="ARBA00022691"/>
    </source>
</evidence>
<evidence type="ECO:0000256" key="6">
    <source>
        <dbReference type="ARBA" id="ARBA00023014"/>
    </source>
</evidence>
<dbReference type="GO" id="GO:0046872">
    <property type="term" value="F:metal ion binding"/>
    <property type="evidence" value="ECO:0007669"/>
    <property type="project" value="UniProtKB-KW"/>
</dbReference>
<dbReference type="InterPro" id="IPR058240">
    <property type="entry name" value="rSAM_sf"/>
</dbReference>
<protein>
    <submittedName>
        <fullName evidence="8">Radical SAM domain protein</fullName>
    </submittedName>
</protein>